<sequence>MHLFNTWWRQRGWEKPVQIVDAEGVFLKEASGRSILDFSSQLMCSNLGHKNRAVIEAIADQAAKMPFLSPAFALEVRAKAAKSLSEIFPRGLDKMLFSTSGSEANEAALGIVRHFQRSRGAYKIISRYASYHGSTAGAISCTGDPRRLGAEPAGKIPGVVFAPDCYCYRCPFSLSYPECGVACAEYVRYLVENEGNVAGIIVEPIVGTNGVIVPVDEYLPRLKRVAEEFGLIFIADEVMAGWGRTGTWFSFEHWGITPDIITTAKGSTGAYAPLGITAVRRDVAEEAEKTGFTHGHTYEAHPISLAAVPAVISEFRRMDLLNHVRRIGGYMHRRLEELKESHPSVGDIRGMGLFWALELTRDRSKRLPFNTRADKARGLRLMADRIASEMYRLGVYQYAWINHLVIAPPLIITESEIDIGIEALDKALRISDQNMA</sequence>
<evidence type="ECO:0000256" key="3">
    <source>
        <dbReference type="RuleBase" id="RU003560"/>
    </source>
</evidence>
<dbReference type="InterPro" id="IPR015422">
    <property type="entry name" value="PyrdxlP-dep_Trfase_small"/>
</dbReference>
<keyword evidence="4" id="KW-0808">Transferase</keyword>
<keyword evidence="4" id="KW-0032">Aminotransferase</keyword>
<comment type="similarity">
    <text evidence="1 3">Belongs to the class-III pyridoxal-phosphate-dependent aminotransferase family.</text>
</comment>
<name>A0A7J3UY63_9CREN</name>
<accession>A0A7J3UY63</accession>
<comment type="caution">
    <text evidence="4">The sequence shown here is derived from an EMBL/GenBank/DDBJ whole genome shotgun (WGS) entry which is preliminary data.</text>
</comment>
<organism evidence="4">
    <name type="scientific">Candidatus Methanosuratincola petrocarbonis</name>
    <name type="common">ex Vanwonterghem et al. 2016</name>
    <dbReference type="NCBI Taxonomy" id="1867261"/>
    <lineage>
        <taxon>Archaea</taxon>
        <taxon>Thermoproteota</taxon>
        <taxon>Methanosuratincolia</taxon>
        <taxon>Candidatus Methanomethylicales</taxon>
        <taxon>Candidatus Methanomethylicaceae</taxon>
        <taxon>Candidatus Methanosuratincola (ex Vanwonterghem et al. 2016)</taxon>
    </lineage>
</organism>
<keyword evidence="2 3" id="KW-0663">Pyridoxal phosphate</keyword>
<dbReference type="EMBL" id="DRVT01000016">
    <property type="protein sequence ID" value="HHI48816.1"/>
    <property type="molecule type" value="Genomic_DNA"/>
</dbReference>
<proteinExistence type="inferred from homology"/>
<dbReference type="AlphaFoldDB" id="A0A7J3UY63"/>
<dbReference type="SUPFAM" id="SSF53383">
    <property type="entry name" value="PLP-dependent transferases"/>
    <property type="match status" value="1"/>
</dbReference>
<dbReference type="CDD" id="cd00610">
    <property type="entry name" value="OAT_like"/>
    <property type="match status" value="1"/>
</dbReference>
<dbReference type="PANTHER" id="PTHR43094">
    <property type="entry name" value="AMINOTRANSFERASE"/>
    <property type="match status" value="1"/>
</dbReference>
<dbReference type="InterPro" id="IPR015421">
    <property type="entry name" value="PyrdxlP-dep_Trfase_major"/>
</dbReference>
<evidence type="ECO:0000256" key="2">
    <source>
        <dbReference type="ARBA" id="ARBA00022898"/>
    </source>
</evidence>
<protein>
    <submittedName>
        <fullName evidence="4">Aspartate aminotransferase family protein</fullName>
    </submittedName>
</protein>
<dbReference type="Gene3D" id="3.90.1150.10">
    <property type="entry name" value="Aspartate Aminotransferase, domain 1"/>
    <property type="match status" value="1"/>
</dbReference>
<dbReference type="Pfam" id="PF00202">
    <property type="entry name" value="Aminotran_3"/>
    <property type="match status" value="1"/>
</dbReference>
<dbReference type="PIRSF" id="PIRSF000521">
    <property type="entry name" value="Transaminase_4ab_Lys_Orn"/>
    <property type="match status" value="1"/>
</dbReference>
<dbReference type="PANTHER" id="PTHR43094:SF1">
    <property type="entry name" value="AMINOTRANSFERASE CLASS-III"/>
    <property type="match status" value="1"/>
</dbReference>
<dbReference type="GO" id="GO:0008483">
    <property type="term" value="F:transaminase activity"/>
    <property type="evidence" value="ECO:0007669"/>
    <property type="project" value="UniProtKB-KW"/>
</dbReference>
<dbReference type="GO" id="GO:0005829">
    <property type="term" value="C:cytosol"/>
    <property type="evidence" value="ECO:0007669"/>
    <property type="project" value="TreeGrafter"/>
</dbReference>
<evidence type="ECO:0000313" key="4">
    <source>
        <dbReference type="EMBL" id="HHI48816.1"/>
    </source>
</evidence>
<dbReference type="GO" id="GO:0030170">
    <property type="term" value="F:pyridoxal phosphate binding"/>
    <property type="evidence" value="ECO:0007669"/>
    <property type="project" value="InterPro"/>
</dbReference>
<dbReference type="Gene3D" id="3.40.640.10">
    <property type="entry name" value="Type I PLP-dependent aspartate aminotransferase-like (Major domain)"/>
    <property type="match status" value="1"/>
</dbReference>
<reference evidence="4" key="1">
    <citation type="journal article" date="2020" name="mSystems">
        <title>Genome- and Community-Level Interaction Insights into Carbon Utilization and Element Cycling Functions of Hydrothermarchaeota in Hydrothermal Sediment.</title>
        <authorList>
            <person name="Zhou Z."/>
            <person name="Liu Y."/>
            <person name="Xu W."/>
            <person name="Pan J."/>
            <person name="Luo Z.H."/>
            <person name="Li M."/>
        </authorList>
    </citation>
    <scope>NUCLEOTIDE SEQUENCE [LARGE SCALE GENOMIC DNA]</scope>
    <source>
        <strain evidence="4">SpSt-1038</strain>
    </source>
</reference>
<evidence type="ECO:0000256" key="1">
    <source>
        <dbReference type="ARBA" id="ARBA00008954"/>
    </source>
</evidence>
<gene>
    <name evidence="4" type="ORF">ENL91_01440</name>
</gene>
<dbReference type="InterPro" id="IPR005814">
    <property type="entry name" value="Aminotrans_3"/>
</dbReference>
<dbReference type="InterPro" id="IPR015424">
    <property type="entry name" value="PyrdxlP-dep_Trfase"/>
</dbReference>